<comment type="caution">
    <text evidence="2">The sequence shown here is derived from an EMBL/GenBank/DDBJ whole genome shotgun (WGS) entry which is preliminary data.</text>
</comment>
<accession>A0A9W8Z8J8</accession>
<evidence type="ECO:0000313" key="2">
    <source>
        <dbReference type="EMBL" id="KAJ4400381.1"/>
    </source>
</evidence>
<proteinExistence type="predicted"/>
<gene>
    <name evidence="2" type="ORF">N0V91_008737</name>
</gene>
<organism evidence="2 3">
    <name type="scientific">Didymella pomorum</name>
    <dbReference type="NCBI Taxonomy" id="749634"/>
    <lineage>
        <taxon>Eukaryota</taxon>
        <taxon>Fungi</taxon>
        <taxon>Dikarya</taxon>
        <taxon>Ascomycota</taxon>
        <taxon>Pezizomycotina</taxon>
        <taxon>Dothideomycetes</taxon>
        <taxon>Pleosporomycetidae</taxon>
        <taxon>Pleosporales</taxon>
        <taxon>Pleosporineae</taxon>
        <taxon>Didymellaceae</taxon>
        <taxon>Didymella</taxon>
    </lineage>
</organism>
<reference evidence="2" key="1">
    <citation type="submission" date="2022-10" db="EMBL/GenBank/DDBJ databases">
        <title>Tapping the CABI collections for fungal endophytes: first genome assemblies for Collariella, Neodidymelliopsis, Ascochyta clinopodiicola, Didymella pomorum, Didymosphaeria variabile, Neocosmospora piperis and Neocucurbitaria cava.</title>
        <authorList>
            <person name="Hill R."/>
        </authorList>
    </citation>
    <scope>NUCLEOTIDE SEQUENCE</scope>
    <source>
        <strain evidence="2">IMI 355091</strain>
    </source>
</reference>
<dbReference type="AlphaFoldDB" id="A0A9W8Z8J8"/>
<feature type="compositionally biased region" description="Polar residues" evidence="1">
    <location>
        <begin position="166"/>
        <end position="176"/>
    </location>
</feature>
<dbReference type="EMBL" id="JAPEVA010000090">
    <property type="protein sequence ID" value="KAJ4400381.1"/>
    <property type="molecule type" value="Genomic_DNA"/>
</dbReference>
<keyword evidence="3" id="KW-1185">Reference proteome</keyword>
<dbReference type="Proteomes" id="UP001140510">
    <property type="component" value="Unassembled WGS sequence"/>
</dbReference>
<dbReference type="OrthoDB" id="10571395at2759"/>
<protein>
    <submittedName>
        <fullName evidence="2">Uncharacterized protein</fullName>
    </submittedName>
</protein>
<evidence type="ECO:0000313" key="3">
    <source>
        <dbReference type="Proteomes" id="UP001140510"/>
    </source>
</evidence>
<sequence length="236" mass="25265">MADTDEFGLLSPSVLTMCLQRASRSFLDQQAQGTAITALQWNQPTLYDDQPVYDAFMDVFLQEAAGGDTCASIDPSDVFPDLHIADDRAAYIDQLNYARNRYLGLLLYAPRHLSASEVRAATSILEEVARAAQTYHAAFATPATLSVNTAPSTEGINNVFSDLALSPQTDHTTAPDTDTLGPSGRTGYQGSPAEAANAEATLPSIYEGTDELALFDLGPDIGSANVDGSLNFRQSY</sequence>
<evidence type="ECO:0000256" key="1">
    <source>
        <dbReference type="SAM" id="MobiDB-lite"/>
    </source>
</evidence>
<feature type="region of interest" description="Disordered" evidence="1">
    <location>
        <begin position="166"/>
        <end position="194"/>
    </location>
</feature>
<name>A0A9W8Z8J8_9PLEO</name>